<dbReference type="EMBL" id="GL379942">
    <property type="protein sequence ID" value="EGT37057.1"/>
    <property type="molecule type" value="Genomic_DNA"/>
</dbReference>
<name>G0NT85_CAEBE</name>
<protein>
    <submittedName>
        <fullName evidence="1">Uncharacterized protein</fullName>
    </submittedName>
</protein>
<accession>G0NT85</accession>
<sequence length="136" mass="15568">MTSKAEIAGYGKGIAANILIATAVTLREEYCFSFSKIFAEEPIPDIKNEFEKSYWIGTAFMLPVFRERMVQRTIKEFGLDKADIGENVQKLFYWEFGSESVRNSSSMKRYIEFLSNGGTIAQGISKKFIRLNQMSY</sequence>
<organism evidence="2">
    <name type="scientific">Caenorhabditis brenneri</name>
    <name type="common">Nematode worm</name>
    <dbReference type="NCBI Taxonomy" id="135651"/>
    <lineage>
        <taxon>Eukaryota</taxon>
        <taxon>Metazoa</taxon>
        <taxon>Ecdysozoa</taxon>
        <taxon>Nematoda</taxon>
        <taxon>Chromadorea</taxon>
        <taxon>Rhabditida</taxon>
        <taxon>Rhabditina</taxon>
        <taxon>Rhabditomorpha</taxon>
        <taxon>Rhabditoidea</taxon>
        <taxon>Rhabditidae</taxon>
        <taxon>Peloderinae</taxon>
        <taxon>Caenorhabditis</taxon>
    </lineage>
</organism>
<dbReference type="HOGENOM" id="CLU_1877249_0_0_1"/>
<dbReference type="InParanoid" id="G0NT85"/>
<evidence type="ECO:0000313" key="2">
    <source>
        <dbReference type="Proteomes" id="UP000008068"/>
    </source>
</evidence>
<dbReference type="OrthoDB" id="5778210at2759"/>
<dbReference type="Proteomes" id="UP000008068">
    <property type="component" value="Unassembled WGS sequence"/>
</dbReference>
<proteinExistence type="predicted"/>
<keyword evidence="2" id="KW-1185">Reference proteome</keyword>
<evidence type="ECO:0000313" key="1">
    <source>
        <dbReference type="EMBL" id="EGT37057.1"/>
    </source>
</evidence>
<dbReference type="AlphaFoldDB" id="G0NT85"/>
<gene>
    <name evidence="1" type="ORF">CAEBREN_06423</name>
</gene>
<reference evidence="2" key="1">
    <citation type="submission" date="2011-07" db="EMBL/GenBank/DDBJ databases">
        <authorList>
            <consortium name="Caenorhabditis brenneri Sequencing and Analysis Consortium"/>
            <person name="Wilson R.K."/>
        </authorList>
    </citation>
    <scope>NUCLEOTIDE SEQUENCE [LARGE SCALE GENOMIC DNA]</scope>
    <source>
        <strain evidence="2">PB2801</strain>
    </source>
</reference>
<dbReference type="eggNOG" id="ENOG502THSZ">
    <property type="taxonomic scope" value="Eukaryota"/>
</dbReference>